<feature type="compositionally biased region" description="Polar residues" evidence="1">
    <location>
        <begin position="41"/>
        <end position="52"/>
    </location>
</feature>
<evidence type="ECO:0000256" key="2">
    <source>
        <dbReference type="SAM" id="Phobius"/>
    </source>
</evidence>
<keyword evidence="2" id="KW-0812">Transmembrane</keyword>
<proteinExistence type="predicted"/>
<feature type="region of interest" description="Disordered" evidence="1">
    <location>
        <begin position="7"/>
        <end position="89"/>
    </location>
</feature>
<evidence type="ECO:0000313" key="4">
    <source>
        <dbReference type="Proteomes" id="UP000606274"/>
    </source>
</evidence>
<sequence length="253" mass="29112">MVLLWYYNMKKEKQQKSSQTSEQNQRRSGAEDSQSEHKPLQTGSEQLYTTVDQIEDTNETAENEAESREASDIQVTKKKEANSNNGADDDLCINDVTYAEIQLKLVKSMNGKEEKTSVGDDTVYSELHQNMKMEEIQRAFYKAIIKLLSNLWIIEEQQAESRQVLQKQMENITQHVLNQSLQFSQLQTEVLLLQNYMLLSVVFSMLIVLIMLIDICLHYCGMSGVKPSLEPETSIPKSYSYCCPDKDSLRMRT</sequence>
<gene>
    <name evidence="3" type="ORF">HF521_020028</name>
</gene>
<feature type="transmembrane region" description="Helical" evidence="2">
    <location>
        <begin position="196"/>
        <end position="217"/>
    </location>
</feature>
<reference evidence="3" key="1">
    <citation type="submission" date="2020-08" db="EMBL/GenBank/DDBJ databases">
        <title>Chromosome-level assembly of Southern catfish (Silurus meridionalis) provides insights into visual adaptation to the nocturnal and benthic lifestyles.</title>
        <authorList>
            <person name="Zhang Y."/>
            <person name="Wang D."/>
            <person name="Peng Z."/>
        </authorList>
    </citation>
    <scope>NUCLEOTIDE SEQUENCE</scope>
    <source>
        <strain evidence="3">SWU-2019-XX</strain>
        <tissue evidence="3">Muscle</tissue>
    </source>
</reference>
<dbReference type="AlphaFoldDB" id="A0A8T0BIB8"/>
<feature type="compositionally biased region" description="Basic and acidic residues" evidence="1">
    <location>
        <begin position="65"/>
        <end position="81"/>
    </location>
</feature>
<feature type="compositionally biased region" description="Basic and acidic residues" evidence="1">
    <location>
        <begin position="24"/>
        <end position="39"/>
    </location>
</feature>
<accession>A0A8T0BIB8</accession>
<protein>
    <submittedName>
        <fullName evidence="3">Uncharacterized protein</fullName>
    </submittedName>
</protein>
<keyword evidence="2" id="KW-0472">Membrane</keyword>
<feature type="compositionally biased region" description="Acidic residues" evidence="1">
    <location>
        <begin position="53"/>
        <end position="64"/>
    </location>
</feature>
<keyword evidence="4" id="KW-1185">Reference proteome</keyword>
<evidence type="ECO:0000313" key="3">
    <source>
        <dbReference type="EMBL" id="KAF7706774.1"/>
    </source>
</evidence>
<keyword evidence="2" id="KW-1133">Transmembrane helix</keyword>
<organism evidence="3 4">
    <name type="scientific">Silurus meridionalis</name>
    <name type="common">Southern catfish</name>
    <name type="synonym">Silurus soldatovi meridionalis</name>
    <dbReference type="NCBI Taxonomy" id="175797"/>
    <lineage>
        <taxon>Eukaryota</taxon>
        <taxon>Metazoa</taxon>
        <taxon>Chordata</taxon>
        <taxon>Craniata</taxon>
        <taxon>Vertebrata</taxon>
        <taxon>Euteleostomi</taxon>
        <taxon>Actinopterygii</taxon>
        <taxon>Neopterygii</taxon>
        <taxon>Teleostei</taxon>
        <taxon>Ostariophysi</taxon>
        <taxon>Siluriformes</taxon>
        <taxon>Siluridae</taxon>
        <taxon>Silurus</taxon>
    </lineage>
</organism>
<dbReference type="Proteomes" id="UP000606274">
    <property type="component" value="Unassembled WGS sequence"/>
</dbReference>
<evidence type="ECO:0000256" key="1">
    <source>
        <dbReference type="SAM" id="MobiDB-lite"/>
    </source>
</evidence>
<name>A0A8T0BIB8_SILME</name>
<dbReference type="EMBL" id="JABFDY010000006">
    <property type="protein sequence ID" value="KAF7706774.1"/>
    <property type="molecule type" value="Genomic_DNA"/>
</dbReference>
<comment type="caution">
    <text evidence="3">The sequence shown here is derived from an EMBL/GenBank/DDBJ whole genome shotgun (WGS) entry which is preliminary data.</text>
</comment>